<evidence type="ECO:0000313" key="3">
    <source>
        <dbReference type="Proteomes" id="UP000199344"/>
    </source>
</evidence>
<dbReference type="PANTHER" id="PTHR33336:SF1">
    <property type="entry name" value="(4S)-4-HYDROXY-5-PHOSPHONOOXYPENTANE-2,3-DIONE ISOMERASE"/>
    <property type="match status" value="1"/>
</dbReference>
<dbReference type="EMBL" id="FNAH01000007">
    <property type="protein sequence ID" value="SDE52056.1"/>
    <property type="molecule type" value="Genomic_DNA"/>
</dbReference>
<dbReference type="RefSeq" id="WP_090524181.1">
    <property type="nucleotide sequence ID" value="NZ_FNAH01000007.1"/>
</dbReference>
<keyword evidence="2" id="KW-0560">Oxidoreductase</keyword>
<dbReference type="Pfam" id="PF03992">
    <property type="entry name" value="ABM"/>
    <property type="match status" value="1"/>
</dbReference>
<dbReference type="OrthoDB" id="9812754at2"/>
<dbReference type="PROSITE" id="PS51725">
    <property type="entry name" value="ABM"/>
    <property type="match status" value="1"/>
</dbReference>
<name>A0A1G7DLR0_9RHOB</name>
<dbReference type="InterPro" id="IPR007138">
    <property type="entry name" value="ABM_dom"/>
</dbReference>
<reference evidence="2 3" key="1">
    <citation type="submission" date="2016-10" db="EMBL/GenBank/DDBJ databases">
        <authorList>
            <person name="de Groot N.N."/>
        </authorList>
    </citation>
    <scope>NUCLEOTIDE SEQUENCE [LARGE SCALE GENOMIC DNA]</scope>
    <source>
        <strain evidence="2 3">DSM 22220</strain>
    </source>
</reference>
<dbReference type="GO" id="GO:0004497">
    <property type="term" value="F:monooxygenase activity"/>
    <property type="evidence" value="ECO:0007669"/>
    <property type="project" value="UniProtKB-KW"/>
</dbReference>
<dbReference type="PANTHER" id="PTHR33336">
    <property type="entry name" value="QUINOL MONOOXYGENASE YGIN-RELATED"/>
    <property type="match status" value="1"/>
</dbReference>
<dbReference type="InterPro" id="IPR011008">
    <property type="entry name" value="Dimeric_a/b-barrel"/>
</dbReference>
<feature type="domain" description="ABM" evidence="1">
    <location>
        <begin position="3"/>
        <end position="96"/>
    </location>
</feature>
<dbReference type="Gene3D" id="3.30.70.100">
    <property type="match status" value="1"/>
</dbReference>
<proteinExistence type="predicted"/>
<dbReference type="GO" id="GO:0005829">
    <property type="term" value="C:cytosol"/>
    <property type="evidence" value="ECO:0007669"/>
    <property type="project" value="TreeGrafter"/>
</dbReference>
<evidence type="ECO:0000313" key="2">
    <source>
        <dbReference type="EMBL" id="SDE52056.1"/>
    </source>
</evidence>
<protein>
    <submittedName>
        <fullName evidence="2">Quinol monooxygenase YgiN</fullName>
    </submittedName>
</protein>
<accession>A0A1G7DLR0</accession>
<organism evidence="2 3">
    <name type="scientific">Paracoccus isoporae</name>
    <dbReference type="NCBI Taxonomy" id="591205"/>
    <lineage>
        <taxon>Bacteria</taxon>
        <taxon>Pseudomonadati</taxon>
        <taxon>Pseudomonadota</taxon>
        <taxon>Alphaproteobacteria</taxon>
        <taxon>Rhodobacterales</taxon>
        <taxon>Paracoccaceae</taxon>
        <taxon>Paracoccus</taxon>
    </lineage>
</organism>
<gene>
    <name evidence="2" type="ORF">SAMN05421538_107135</name>
</gene>
<dbReference type="AlphaFoldDB" id="A0A1G7DLR0"/>
<dbReference type="Proteomes" id="UP000199344">
    <property type="component" value="Unassembled WGS sequence"/>
</dbReference>
<keyword evidence="2" id="KW-0503">Monooxygenase</keyword>
<dbReference type="STRING" id="591205.SAMN05421538_107135"/>
<sequence length="97" mass="11159">MSFVVLPSFEVEAEHLDAFLEEARADATQSLATEPGCRQFDVIVDRQATPIRVLFYEVYDDRAAFERHLQTPHLARFRASLHLCRPGPVQHLERILP</sequence>
<keyword evidence="3" id="KW-1185">Reference proteome</keyword>
<dbReference type="SUPFAM" id="SSF54909">
    <property type="entry name" value="Dimeric alpha+beta barrel"/>
    <property type="match status" value="1"/>
</dbReference>
<dbReference type="InterPro" id="IPR050744">
    <property type="entry name" value="AI-2_Isomerase_LsrG"/>
</dbReference>
<evidence type="ECO:0000259" key="1">
    <source>
        <dbReference type="PROSITE" id="PS51725"/>
    </source>
</evidence>